<protein>
    <submittedName>
        <fullName evidence="3">Uncharacterized protein DUF4129</fullName>
    </submittedName>
</protein>
<evidence type="ECO:0000313" key="3">
    <source>
        <dbReference type="EMBL" id="PFG44034.1"/>
    </source>
</evidence>
<dbReference type="EMBL" id="PDJJ01000001">
    <property type="protein sequence ID" value="PFG44034.1"/>
    <property type="molecule type" value="Genomic_DNA"/>
</dbReference>
<evidence type="ECO:0000313" key="4">
    <source>
        <dbReference type="Proteomes" id="UP000224130"/>
    </source>
</evidence>
<feature type="domain" description="Protein-glutamine gamma-glutamyltransferase-like C-terminal" evidence="2">
    <location>
        <begin position="134"/>
        <end position="203"/>
    </location>
</feature>
<keyword evidence="1" id="KW-0472">Membrane</keyword>
<proteinExistence type="predicted"/>
<dbReference type="RefSeq" id="WP_098464304.1">
    <property type="nucleotide sequence ID" value="NZ_PDJJ01000001.1"/>
</dbReference>
<dbReference type="Proteomes" id="UP000224130">
    <property type="component" value="Unassembled WGS sequence"/>
</dbReference>
<feature type="transmembrane region" description="Helical" evidence="1">
    <location>
        <begin position="68"/>
        <end position="87"/>
    </location>
</feature>
<dbReference type="OrthoDB" id="3389322at2"/>
<organism evidence="3 4">
    <name type="scientific">Isoptericola jiangsuensis</name>
    <dbReference type="NCBI Taxonomy" id="548579"/>
    <lineage>
        <taxon>Bacteria</taxon>
        <taxon>Bacillati</taxon>
        <taxon>Actinomycetota</taxon>
        <taxon>Actinomycetes</taxon>
        <taxon>Micrococcales</taxon>
        <taxon>Promicromonosporaceae</taxon>
        <taxon>Isoptericola</taxon>
    </lineage>
</organism>
<evidence type="ECO:0000259" key="2">
    <source>
        <dbReference type="Pfam" id="PF13559"/>
    </source>
</evidence>
<evidence type="ECO:0000256" key="1">
    <source>
        <dbReference type="SAM" id="Phobius"/>
    </source>
</evidence>
<dbReference type="Pfam" id="PF13559">
    <property type="entry name" value="DUF4129"/>
    <property type="match status" value="1"/>
</dbReference>
<keyword evidence="4" id="KW-1185">Reference proteome</keyword>
<name>A0A2A9EY95_9MICO</name>
<keyword evidence="1" id="KW-1133">Transmembrane helix</keyword>
<keyword evidence="1" id="KW-0812">Transmembrane</keyword>
<sequence length="219" mass="23352">MTAATAALAALAAQVPVDPDRPTATRWLARELSRPEYAQDESLLLRLVEWLEGLFDGIDATAVGTGQLAVVVLLVVAVVVGLAWWLAGPVRLRRRRAAASIVVHEDDPRTAAQMRAAADAAAVRDDWTTAVLERFRAVVRELEERVVLDELPGRTAVEAARQAGDRLPDLAGSLRAAATLFDGVCYGHLPASAADDAVLRRLDAQVQESRPVPAGAVVA</sequence>
<comment type="caution">
    <text evidence="3">The sequence shown here is derived from an EMBL/GenBank/DDBJ whole genome shotgun (WGS) entry which is preliminary data.</text>
</comment>
<reference evidence="3 4" key="1">
    <citation type="submission" date="2017-10" db="EMBL/GenBank/DDBJ databases">
        <title>Sequencing the genomes of 1000 actinobacteria strains.</title>
        <authorList>
            <person name="Klenk H.-P."/>
        </authorList>
    </citation>
    <scope>NUCLEOTIDE SEQUENCE [LARGE SCALE GENOMIC DNA]</scope>
    <source>
        <strain evidence="3 4">DSM 21863</strain>
    </source>
</reference>
<dbReference type="AlphaFoldDB" id="A0A2A9EY95"/>
<accession>A0A2A9EY95</accession>
<dbReference type="InterPro" id="IPR025403">
    <property type="entry name" value="TgpA-like_C"/>
</dbReference>
<gene>
    <name evidence="3" type="ORF">ATJ88_2751</name>
</gene>